<evidence type="ECO:0000313" key="2">
    <source>
        <dbReference type="Proteomes" id="UP000238634"/>
    </source>
</evidence>
<dbReference type="RefSeq" id="WP_073074245.1">
    <property type="nucleotide sequence ID" value="NZ_MPPI01000032.1"/>
</dbReference>
<name>A0A2T1DAE7_9CYAN</name>
<comment type="caution">
    <text evidence="1">The sequence shown here is derived from an EMBL/GenBank/DDBJ whole genome shotgun (WGS) entry which is preliminary data.</text>
</comment>
<keyword evidence="1" id="KW-0378">Hydrolase</keyword>
<dbReference type="STRING" id="1920490.GCA_001895925_01822"/>
<dbReference type="CDD" id="cd01745">
    <property type="entry name" value="GATase1_2"/>
    <property type="match status" value="1"/>
</dbReference>
<dbReference type="AlphaFoldDB" id="A0A2T1DAE7"/>
<dbReference type="GO" id="GO:0005829">
    <property type="term" value="C:cytosol"/>
    <property type="evidence" value="ECO:0007669"/>
    <property type="project" value="TreeGrafter"/>
</dbReference>
<dbReference type="InterPro" id="IPR011697">
    <property type="entry name" value="Peptidase_C26"/>
</dbReference>
<dbReference type="GO" id="GO:0033969">
    <property type="term" value="F:gamma-glutamyl-gamma-aminobutyrate hydrolase activity"/>
    <property type="evidence" value="ECO:0007669"/>
    <property type="project" value="TreeGrafter"/>
</dbReference>
<dbReference type="EMBL" id="PVWG01000028">
    <property type="protein sequence ID" value="PSB17433.1"/>
    <property type="molecule type" value="Genomic_DNA"/>
</dbReference>
<protein>
    <submittedName>
        <fullName evidence="1">Gamma-glutamyl-gamma-aminobutyrate hydrolase family protein</fullName>
    </submittedName>
</protein>
<dbReference type="PANTHER" id="PTHR43235:SF1">
    <property type="entry name" value="GLUTAMINE AMIDOTRANSFERASE PB2B2.05-RELATED"/>
    <property type="match status" value="1"/>
</dbReference>
<reference evidence="1 2" key="2">
    <citation type="submission" date="2018-03" db="EMBL/GenBank/DDBJ databases">
        <title>The ancient ancestry and fast evolution of plastids.</title>
        <authorList>
            <person name="Moore K.R."/>
            <person name="Magnabosco C."/>
            <person name="Momper L."/>
            <person name="Gold D.A."/>
            <person name="Bosak T."/>
            <person name="Fournier G.P."/>
        </authorList>
    </citation>
    <scope>NUCLEOTIDE SEQUENCE [LARGE SCALE GENOMIC DNA]</scope>
    <source>
        <strain evidence="1 2">ULC007</strain>
    </source>
</reference>
<dbReference type="GO" id="GO:0006598">
    <property type="term" value="P:polyamine catabolic process"/>
    <property type="evidence" value="ECO:0007669"/>
    <property type="project" value="TreeGrafter"/>
</dbReference>
<dbReference type="Pfam" id="PF07722">
    <property type="entry name" value="Peptidase_C26"/>
    <property type="match status" value="1"/>
</dbReference>
<gene>
    <name evidence="1" type="ORF">C7B65_18580</name>
</gene>
<dbReference type="SUPFAM" id="SSF52317">
    <property type="entry name" value="Class I glutamine amidotransferase-like"/>
    <property type="match status" value="1"/>
</dbReference>
<organism evidence="1 2">
    <name type="scientific">Phormidesmis priestleyi ULC007</name>
    <dbReference type="NCBI Taxonomy" id="1920490"/>
    <lineage>
        <taxon>Bacteria</taxon>
        <taxon>Bacillati</taxon>
        <taxon>Cyanobacteriota</taxon>
        <taxon>Cyanophyceae</taxon>
        <taxon>Leptolyngbyales</taxon>
        <taxon>Leptolyngbyaceae</taxon>
        <taxon>Phormidesmis</taxon>
    </lineage>
</organism>
<accession>A0A2T1DAE7</accession>
<sequence>MASPIIGIPNHSRNEAGELCLPGTYVDAVQAAGGTPILLPPNQPDLRQILAILDGLILPGGGDISPTLYSGMAHPTIYSVDPDRDEFEFSLAKLALTASIPVLGICRGMQMLNVASGGDLVTHVPDIYGTAIAHRLDHPRRPTQHEVDILPESRLATILGTTQATIVTWHHQAVRNLPIEWKVVAKASDGVIEAIEHQHHPWMFALQWHPEMSAQDPAHQRLFQAFVEAARSRKR</sequence>
<proteinExistence type="predicted"/>
<dbReference type="PANTHER" id="PTHR43235">
    <property type="entry name" value="GLUTAMINE AMIDOTRANSFERASE PB2B2.05-RELATED"/>
    <property type="match status" value="1"/>
</dbReference>
<keyword evidence="2" id="KW-1185">Reference proteome</keyword>
<dbReference type="InterPro" id="IPR029062">
    <property type="entry name" value="Class_I_gatase-like"/>
</dbReference>
<evidence type="ECO:0000313" key="1">
    <source>
        <dbReference type="EMBL" id="PSB17433.1"/>
    </source>
</evidence>
<dbReference type="Proteomes" id="UP000238634">
    <property type="component" value="Unassembled WGS sequence"/>
</dbReference>
<dbReference type="PROSITE" id="PS51273">
    <property type="entry name" value="GATASE_TYPE_1"/>
    <property type="match status" value="1"/>
</dbReference>
<reference evidence="1 2" key="1">
    <citation type="submission" date="2018-02" db="EMBL/GenBank/DDBJ databases">
        <authorList>
            <person name="Cohen D.B."/>
            <person name="Kent A.D."/>
        </authorList>
    </citation>
    <scope>NUCLEOTIDE SEQUENCE [LARGE SCALE GENOMIC DNA]</scope>
    <source>
        <strain evidence="1 2">ULC007</strain>
    </source>
</reference>
<dbReference type="Gene3D" id="3.40.50.880">
    <property type="match status" value="1"/>
</dbReference>
<dbReference type="OrthoDB" id="9813383at2"/>
<dbReference type="InterPro" id="IPR044668">
    <property type="entry name" value="PuuD-like"/>
</dbReference>